<feature type="domain" description="Aminotransferase class I/classII large" evidence="1">
    <location>
        <begin position="49"/>
        <end position="214"/>
    </location>
</feature>
<dbReference type="AlphaFoldDB" id="A0AAP0HN96"/>
<proteinExistence type="predicted"/>
<dbReference type="PANTHER" id="PTHR45744">
    <property type="entry name" value="TYROSINE AMINOTRANSFERASE"/>
    <property type="match status" value="1"/>
</dbReference>
<dbReference type="InterPro" id="IPR004839">
    <property type="entry name" value="Aminotransferase_I/II_large"/>
</dbReference>
<reference evidence="2 3" key="1">
    <citation type="submission" date="2024-01" db="EMBL/GenBank/DDBJ databases">
        <title>Genome assemblies of Stephania.</title>
        <authorList>
            <person name="Yang L."/>
        </authorList>
    </citation>
    <scope>NUCLEOTIDE SEQUENCE [LARGE SCALE GENOMIC DNA]</scope>
    <source>
        <strain evidence="2">JXDWG</strain>
        <tissue evidence="2">Leaf</tissue>
    </source>
</reference>
<name>A0AAP0HN96_9MAGN</name>
<keyword evidence="3" id="KW-1185">Reference proteome</keyword>
<dbReference type="Proteomes" id="UP001419268">
    <property type="component" value="Unassembled WGS sequence"/>
</dbReference>
<dbReference type="SUPFAM" id="SSF53383">
    <property type="entry name" value="PLP-dependent transferases"/>
    <property type="match status" value="1"/>
</dbReference>
<dbReference type="EMBL" id="JBBNAG010000012">
    <property type="protein sequence ID" value="KAK9089145.1"/>
    <property type="molecule type" value="Genomic_DNA"/>
</dbReference>
<comment type="caution">
    <text evidence="2">The sequence shown here is derived from an EMBL/GenBank/DDBJ whole genome shotgun (WGS) entry which is preliminary data.</text>
</comment>
<gene>
    <name evidence="2" type="ORF">Scep_028227</name>
</gene>
<accession>A0AAP0HN96</accession>
<dbReference type="InterPro" id="IPR015422">
    <property type="entry name" value="PyrdxlP-dep_Trfase_small"/>
</dbReference>
<dbReference type="InterPro" id="IPR015424">
    <property type="entry name" value="PyrdxlP-dep_Trfase"/>
</dbReference>
<dbReference type="InterPro" id="IPR015421">
    <property type="entry name" value="PyrdxlP-dep_Trfase_major"/>
</dbReference>
<protein>
    <recommendedName>
        <fullName evidence="1">Aminotransferase class I/classII large domain-containing protein</fullName>
    </recommendedName>
</protein>
<dbReference type="CDD" id="cd00609">
    <property type="entry name" value="AAT_like"/>
    <property type="match status" value="1"/>
</dbReference>
<dbReference type="Gene3D" id="3.40.640.10">
    <property type="entry name" value="Type I PLP-dependent aspartate aminotransferase-like (Major domain)"/>
    <property type="match status" value="1"/>
</dbReference>
<dbReference type="PANTHER" id="PTHR45744:SF11">
    <property type="entry name" value="TYROSINE AMINOTRANSFERASE"/>
    <property type="match status" value="1"/>
</dbReference>
<dbReference type="Pfam" id="PF00155">
    <property type="entry name" value="Aminotran_1_2"/>
    <property type="match status" value="1"/>
</dbReference>
<dbReference type="GO" id="GO:0004838">
    <property type="term" value="F:L-tyrosine-2-oxoglutarate transaminase activity"/>
    <property type="evidence" value="ECO:0007669"/>
    <property type="project" value="TreeGrafter"/>
</dbReference>
<organism evidence="2 3">
    <name type="scientific">Stephania cephalantha</name>
    <dbReference type="NCBI Taxonomy" id="152367"/>
    <lineage>
        <taxon>Eukaryota</taxon>
        <taxon>Viridiplantae</taxon>
        <taxon>Streptophyta</taxon>
        <taxon>Embryophyta</taxon>
        <taxon>Tracheophyta</taxon>
        <taxon>Spermatophyta</taxon>
        <taxon>Magnoliopsida</taxon>
        <taxon>Ranunculales</taxon>
        <taxon>Menispermaceae</taxon>
        <taxon>Menispermoideae</taxon>
        <taxon>Cissampelideae</taxon>
        <taxon>Stephania</taxon>
    </lineage>
</organism>
<dbReference type="GO" id="GO:0006572">
    <property type="term" value="P:L-tyrosine catabolic process"/>
    <property type="evidence" value="ECO:0007669"/>
    <property type="project" value="TreeGrafter"/>
</dbReference>
<evidence type="ECO:0000313" key="3">
    <source>
        <dbReference type="Proteomes" id="UP001419268"/>
    </source>
</evidence>
<dbReference type="GO" id="GO:0030170">
    <property type="term" value="F:pyridoxal phosphate binding"/>
    <property type="evidence" value="ECO:0007669"/>
    <property type="project" value="InterPro"/>
</dbReference>
<dbReference type="Gene3D" id="3.90.1150.10">
    <property type="entry name" value="Aspartate Aminotransferase, domain 1"/>
    <property type="match status" value="1"/>
</dbReference>
<evidence type="ECO:0000259" key="1">
    <source>
        <dbReference type="Pfam" id="PF00155"/>
    </source>
</evidence>
<evidence type="ECO:0000313" key="2">
    <source>
        <dbReference type="EMBL" id="KAK9089145.1"/>
    </source>
</evidence>
<sequence length="259" mass="29117">MEMNDQDNPKWRFRATQQIPANSPNIISIREVLTSLVNSRDATDQMPFIQLGHGDPSAFPSFRTARINEDAIVDAAKSRNFNSYAPALGLLPTRRAIAEYLSADLPDMLSLDDILVTTVGRQSIRVVLSALAGSGTANVLLPKPGYPFYEITAKYVNLEFRHFNLLPERGWEVDLDSLESLADENTIAMVVINHGNPCVIGFRLLRLRKAWDFCDIRRGLCSSCIWEQDLRADGSVWLNRSSLHSWDSFKEMDSSRLAT</sequence>